<accession>A0A644SRJ1</accession>
<evidence type="ECO:0000256" key="4">
    <source>
        <dbReference type="ARBA" id="ARBA00023002"/>
    </source>
</evidence>
<dbReference type="InterPro" id="IPR049398">
    <property type="entry name" value="ETF-QO/FixC_UQ-bd"/>
</dbReference>
<dbReference type="Pfam" id="PF26311">
    <property type="entry name" value="ETF-QO_FixC_C"/>
    <property type="match status" value="1"/>
</dbReference>
<dbReference type="SUPFAM" id="SSF51905">
    <property type="entry name" value="FAD/NAD(P)-binding domain"/>
    <property type="match status" value="1"/>
</dbReference>
<dbReference type="AlphaFoldDB" id="A0A644SRJ1"/>
<dbReference type="Pfam" id="PF12831">
    <property type="entry name" value="FAD_oxidored"/>
    <property type="match status" value="1"/>
</dbReference>
<evidence type="ECO:0000256" key="3">
    <source>
        <dbReference type="ARBA" id="ARBA00022827"/>
    </source>
</evidence>
<dbReference type="EC" id="1.5.5.1" evidence="7"/>
<dbReference type="PANTHER" id="PTHR43624:SF2">
    <property type="entry name" value="ELECTRON TRANSFER FLAVOPROTEIN-QUINONE OXIDOREDUCTASE YDIS-RELATED"/>
    <property type="match status" value="1"/>
</dbReference>
<dbReference type="InterPro" id="IPR059103">
    <property type="entry name" value="FixC-like_C"/>
</dbReference>
<dbReference type="GO" id="GO:0004174">
    <property type="term" value="F:electron-transferring-flavoprotein dehydrogenase activity"/>
    <property type="evidence" value="ECO:0007669"/>
    <property type="project" value="UniProtKB-EC"/>
</dbReference>
<name>A0A644SRJ1_9ZZZZ</name>
<dbReference type="PRINTS" id="PR00420">
    <property type="entry name" value="RNGMNOXGNASE"/>
</dbReference>
<proteinExistence type="predicted"/>
<reference evidence="7" key="1">
    <citation type="submission" date="2019-08" db="EMBL/GenBank/DDBJ databases">
        <authorList>
            <person name="Kucharzyk K."/>
            <person name="Murdoch R.W."/>
            <person name="Higgins S."/>
            <person name="Loffler F."/>
        </authorList>
    </citation>
    <scope>NUCLEOTIDE SEQUENCE</scope>
</reference>
<organism evidence="7">
    <name type="scientific">bioreactor metagenome</name>
    <dbReference type="NCBI Taxonomy" id="1076179"/>
    <lineage>
        <taxon>unclassified sequences</taxon>
        <taxon>metagenomes</taxon>
        <taxon>ecological metagenomes</taxon>
    </lineage>
</organism>
<protein>
    <submittedName>
        <fullName evidence="7">Electron transfer flavoprotein-ubiquinone oxidoreductase</fullName>
        <ecNumber evidence="7">1.5.5.1</ecNumber>
    </submittedName>
</protein>
<feature type="domain" description="ETF-QO/FixC ubiquinone-binding" evidence="5">
    <location>
        <begin position="182"/>
        <end position="280"/>
    </location>
</feature>
<dbReference type="EMBL" id="VSSQ01000004">
    <property type="protein sequence ID" value="MPL57269.1"/>
    <property type="molecule type" value="Genomic_DNA"/>
</dbReference>
<feature type="domain" description="FixC-like C-terminal" evidence="6">
    <location>
        <begin position="367"/>
        <end position="427"/>
    </location>
</feature>
<evidence type="ECO:0000256" key="1">
    <source>
        <dbReference type="ARBA" id="ARBA00001974"/>
    </source>
</evidence>
<dbReference type="InterPro" id="IPR036188">
    <property type="entry name" value="FAD/NAD-bd_sf"/>
</dbReference>
<dbReference type="Gene3D" id="3.50.50.60">
    <property type="entry name" value="FAD/NAD(P)-binding domain"/>
    <property type="match status" value="1"/>
</dbReference>
<dbReference type="PANTHER" id="PTHR43624">
    <property type="entry name" value="ELECTRON TRANSFER FLAVOPROTEIN-QUINONE OXIDOREDUCTASE YDIS-RELATED"/>
    <property type="match status" value="1"/>
</dbReference>
<keyword evidence="4 7" id="KW-0560">Oxidoreductase</keyword>
<keyword evidence="7" id="KW-0830">Ubiquinone</keyword>
<comment type="caution">
    <text evidence="7">The sequence shown here is derived from an EMBL/GenBank/DDBJ whole genome shotgun (WGS) entry which is preliminary data.</text>
</comment>
<gene>
    <name evidence="7" type="ORF">SDC9_02770</name>
</gene>
<dbReference type="InterPro" id="IPR039651">
    <property type="entry name" value="FixC-like"/>
</dbReference>
<dbReference type="NCBIfam" id="NF007450">
    <property type="entry name" value="PRK10015.1"/>
    <property type="match status" value="1"/>
</dbReference>
<evidence type="ECO:0000313" key="7">
    <source>
        <dbReference type="EMBL" id="MPL57269.1"/>
    </source>
</evidence>
<keyword evidence="3" id="KW-0274">FAD</keyword>
<evidence type="ECO:0000259" key="6">
    <source>
        <dbReference type="Pfam" id="PF26311"/>
    </source>
</evidence>
<keyword evidence="2" id="KW-0285">Flavoprotein</keyword>
<dbReference type="Pfam" id="PF21162">
    <property type="entry name" value="ETFQO_UQ-bd"/>
    <property type="match status" value="1"/>
</dbReference>
<dbReference type="SUPFAM" id="SSF54373">
    <property type="entry name" value="FAD-linked reductases, C-terminal domain"/>
    <property type="match status" value="1"/>
</dbReference>
<comment type="cofactor">
    <cofactor evidence="1">
        <name>FAD</name>
        <dbReference type="ChEBI" id="CHEBI:57692"/>
    </cofactor>
</comment>
<evidence type="ECO:0000256" key="2">
    <source>
        <dbReference type="ARBA" id="ARBA00022630"/>
    </source>
</evidence>
<sequence length="428" mass="45417">MSEDQVDLIVVGAGPAGSMAALVAARAGLDTLLIERGNFAGAKNMTGGRLYAHSLEKLMPGFADEAPMERVVTRERISMLNETDAVTVEYAAPKAQDAASRSYTVLRTAFDQWLCGKAEEAGAQLVPGVRVDELLVRDGKVCGVRAGDETLEARAVILADGVNSLLGAQLGMVKAVNTHTCAVGVKEVLEFTPQQMADRFACTGNEGTAWLFAGMPSDGYMGGGFLYTNATTVSLGVVFGLHNMDRVGKSVPQMLEDFRSHPAVAPLLEGSKLVEYSAHVVPEGGYGMIPELVRDGVLLAGDAAGLCLNVGYTVRGMDLAIASGEAAAQAVITAKQRDDFSATGLGGYKQALEDSFVLKDLKLYRNLPHTLDNNRIFSAYPDMAAGIMADMFNVNGPSAPLRNKLWARAKNVGLLNLLKDGINVMRSL</sequence>
<evidence type="ECO:0000259" key="5">
    <source>
        <dbReference type="Pfam" id="PF21162"/>
    </source>
</evidence>